<dbReference type="InterPro" id="IPR001119">
    <property type="entry name" value="SLH_dom"/>
</dbReference>
<organism evidence="3 4">
    <name type="scientific">Candidatus Fischerbacteria bacterium RBG_13_37_8</name>
    <dbReference type="NCBI Taxonomy" id="1817863"/>
    <lineage>
        <taxon>Bacteria</taxon>
        <taxon>Candidatus Fischeribacteriota</taxon>
    </lineage>
</organism>
<feature type="transmembrane region" description="Helical" evidence="1">
    <location>
        <begin position="12"/>
        <end position="31"/>
    </location>
</feature>
<protein>
    <recommendedName>
        <fullName evidence="2">SLH domain-containing protein</fullName>
    </recommendedName>
</protein>
<feature type="domain" description="SLH" evidence="2">
    <location>
        <begin position="1266"/>
        <end position="1323"/>
    </location>
</feature>
<name>A0A1F5V5S7_9BACT</name>
<reference evidence="3 4" key="1">
    <citation type="journal article" date="2016" name="Nat. Commun.">
        <title>Thousands of microbial genomes shed light on interconnected biogeochemical processes in an aquifer system.</title>
        <authorList>
            <person name="Anantharaman K."/>
            <person name="Brown C.T."/>
            <person name="Hug L.A."/>
            <person name="Sharon I."/>
            <person name="Castelle C.J."/>
            <person name="Probst A.J."/>
            <person name="Thomas B.C."/>
            <person name="Singh A."/>
            <person name="Wilkins M.J."/>
            <person name="Karaoz U."/>
            <person name="Brodie E.L."/>
            <person name="Williams K.H."/>
            <person name="Hubbard S.S."/>
            <person name="Banfield J.F."/>
        </authorList>
    </citation>
    <scope>NUCLEOTIDE SEQUENCE [LARGE SCALE GENOMIC DNA]</scope>
</reference>
<dbReference type="InterPro" id="IPR052637">
    <property type="entry name" value="KLHDC3-like"/>
</dbReference>
<dbReference type="SUPFAM" id="SSF117281">
    <property type="entry name" value="Kelch motif"/>
    <property type="match status" value="3"/>
</dbReference>
<proteinExistence type="predicted"/>
<sequence length="1323" mass="148448">MVLRDQNALSRSIIKVIYLCFMLIICIEIIISEDKYVGASDEIKSLQHLSVKRANFEESLAIQERIECKIAIEEIYWNHRIWPNHNRYSKPALQSVVSKEKFLRKIQDDIRKSNALNQFWGRTINGEQLQAELERMAKNTRNAALLQELWQVLNEDPHLLAECLARPILVDRLIRNWYSYDRRFHNEINERAQALLKRYSKSSLMRYMGDRYYEIEFPVAMKYQNISKMDTKSEQDSVSSDDQLETNDIASWSILKEDESRFFSVKMIHGDKEKKRIGIVIWHKIPFEQWWNSVKDQISLQLKEPLYQYSFPEIEQEPCEEDSWFFTNGSPEARAMHSSVWTGTEMIIWGGYAQSWPYTCFDTGSSYDPATDTWTYIPHTGAPLGRYAHTAIWTGVEMIIWGGLSGYSKYENTGARYNPITGSWLSTSLTNAPTPRAGHTAIWTNTEMIIWGGGTNMPPSNTGGRYDPAEDAWIATSTSGAPAGRHSHSAIWTGSEIIIWGGSNGSSYFDNGAIYVVNDDSWRPMPVTSLLEARASHSAVWTGTEMIIWGGGRFLLYFNTGAKYNPVNDSWIPTQIYNAPMARTSHTTVWTGAEMIVWGGRCGDQCFLNTGARYNPFSNVWIATNAYNAPAPRLGHSSVWTGTEMIIWGGGSEPGLFDTGGRYNPIINDWLPTSHNNTPQARLGHSSVWTGSEMILWGGKSETGFLNNGSKYEPATDNWFSISVTDAPESRYDHSSVWTGTEMIIWGGVGETDLFSSGGKYDPILDNWISISPVNAPEKRAKHSAIWNGAEMIIWGGLNDLIYLQSGSRYNPVKDEWQATTNANAPAPRHSHSAVWTGAEMIIWGGVRDQALNTGTKYNPAIDSWTAISMNDVPAPRYGYSTVWTGTEMIIWGGWNGMCLNTGSRYNVTKDEWSAVAIDNAPLNRYQHTAIWTGMEMIIWGGRGCITGTDYFNTGARYAPTTNSWIEISNSGAPIGRINHTSSWTNTEMIVWGGVDANNSFKNSGGRYCRLFQYLHPFQMMKPGVNDSGSPTYNGIIENDELVSLRGHLQNSGNKVAPNVTGLLTTSDPIIITQPVALYQTIDAGIDVYCSQCYALTAPASNRPFIHWDFQVTEAINADGVAPAAYNYRYHVGSSFSDVAPSQLFYPYIETLFHAGVTEGCDTNFYCPKQFVQRQQMAKFICSSIGLAKAGECQHYGCASYFNDVASDNIFCQDIESLWKEGVVNGCNANPLMYCPDQNVQRQSMAKFVCLGMRAANPDSCQCANCQGIFSDVPSLNPFCPFIEALYQQGILSGCSSNQYCPYDFVNREQMAKFIVKAFNFSL</sequence>
<gene>
    <name evidence="3" type="ORF">A2Y62_09825</name>
</gene>
<dbReference type="GO" id="GO:0003682">
    <property type="term" value="F:chromatin binding"/>
    <property type="evidence" value="ECO:0007669"/>
    <property type="project" value="InterPro"/>
</dbReference>
<dbReference type="GO" id="GO:0005737">
    <property type="term" value="C:cytoplasm"/>
    <property type="evidence" value="ECO:0007669"/>
    <property type="project" value="TreeGrafter"/>
</dbReference>
<dbReference type="InterPro" id="IPR015915">
    <property type="entry name" value="Kelch-typ_b-propeller"/>
</dbReference>
<dbReference type="PROSITE" id="PS51272">
    <property type="entry name" value="SLH"/>
    <property type="match status" value="2"/>
</dbReference>
<evidence type="ECO:0000313" key="4">
    <source>
        <dbReference type="Proteomes" id="UP000178943"/>
    </source>
</evidence>
<dbReference type="PANTHER" id="PTHR46461">
    <property type="entry name" value="KELCH DOMAIN-CONTAINING PROTEIN 3"/>
    <property type="match status" value="1"/>
</dbReference>
<comment type="caution">
    <text evidence="3">The sequence shown here is derived from an EMBL/GenBank/DDBJ whole genome shotgun (WGS) entry which is preliminary data.</text>
</comment>
<keyword evidence="1" id="KW-0472">Membrane</keyword>
<evidence type="ECO:0000313" key="3">
    <source>
        <dbReference type="EMBL" id="OGF58787.1"/>
    </source>
</evidence>
<keyword evidence="1" id="KW-1133">Transmembrane helix</keyword>
<accession>A0A1F5V5S7</accession>
<dbReference type="Gene3D" id="2.120.10.80">
    <property type="entry name" value="Kelch-type beta propeller"/>
    <property type="match status" value="3"/>
</dbReference>
<feature type="domain" description="SLH" evidence="2">
    <location>
        <begin position="1132"/>
        <end position="1195"/>
    </location>
</feature>
<keyword evidence="1" id="KW-0812">Transmembrane</keyword>
<dbReference type="Pfam" id="PF24681">
    <property type="entry name" value="Kelch_KLHDC2_KLHL20_DRC7"/>
    <property type="match status" value="2"/>
</dbReference>
<dbReference type="InterPro" id="IPR006652">
    <property type="entry name" value="Kelch_1"/>
</dbReference>
<dbReference type="STRING" id="1817863.A2Y62_09825"/>
<evidence type="ECO:0000256" key="1">
    <source>
        <dbReference type="SAM" id="Phobius"/>
    </source>
</evidence>
<dbReference type="EMBL" id="MFGW01000232">
    <property type="protein sequence ID" value="OGF58787.1"/>
    <property type="molecule type" value="Genomic_DNA"/>
</dbReference>
<dbReference type="PANTHER" id="PTHR46461:SF1">
    <property type="entry name" value="KELCH DOMAIN-CONTAINING PROTEIN 3"/>
    <property type="match status" value="1"/>
</dbReference>
<dbReference type="SMART" id="SM00612">
    <property type="entry name" value="Kelch"/>
    <property type="match status" value="7"/>
</dbReference>
<dbReference type="Pfam" id="PF00395">
    <property type="entry name" value="SLH"/>
    <property type="match status" value="1"/>
</dbReference>
<evidence type="ECO:0000259" key="2">
    <source>
        <dbReference type="PROSITE" id="PS51272"/>
    </source>
</evidence>
<dbReference type="Proteomes" id="UP000178943">
    <property type="component" value="Unassembled WGS sequence"/>
</dbReference>